<proteinExistence type="predicted"/>
<gene>
    <name evidence="1" type="ORF">IQ229_23515</name>
</gene>
<evidence type="ECO:0000313" key="2">
    <source>
        <dbReference type="Proteomes" id="UP000647836"/>
    </source>
</evidence>
<keyword evidence="2" id="KW-1185">Reference proteome</keyword>
<feature type="non-terminal residue" evidence="1">
    <location>
        <position position="1"/>
    </location>
</feature>
<dbReference type="Proteomes" id="UP000647836">
    <property type="component" value="Unassembled WGS sequence"/>
</dbReference>
<sequence>IGAISAISTSFLICFLAEKPSNAQDFRKTSFEFTSIQGSGRVKAGALTFQININVSGQASGRGSGLFSYRGEQDGLRMVVQAECVNTFLLGNARTPISTIAGSIVDGSSSVTGKGKWVFVQIKDQNPDQIRVIDVSRETALQLCNAPSAKFPATFTSGNITVSH</sequence>
<comment type="caution">
    <text evidence="1">The sequence shown here is derived from an EMBL/GenBank/DDBJ whole genome shotgun (WGS) entry which is preliminary data.</text>
</comment>
<accession>A0ABR9U7K6</accession>
<dbReference type="RefSeq" id="WP_194047904.1">
    <property type="nucleotide sequence ID" value="NZ_JADEXF010000991.1"/>
</dbReference>
<organism evidence="1 2">
    <name type="scientific">Nostoc cf. edaphicum LEGE 07299</name>
    <dbReference type="NCBI Taxonomy" id="2777974"/>
    <lineage>
        <taxon>Bacteria</taxon>
        <taxon>Bacillati</taxon>
        <taxon>Cyanobacteriota</taxon>
        <taxon>Cyanophyceae</taxon>
        <taxon>Nostocales</taxon>
        <taxon>Nostocaceae</taxon>
        <taxon>Nostoc</taxon>
    </lineage>
</organism>
<reference evidence="1 2" key="1">
    <citation type="submission" date="2020-10" db="EMBL/GenBank/DDBJ databases">
        <authorList>
            <person name="Castelo-Branco R."/>
            <person name="Eusebio N."/>
            <person name="Adriana R."/>
            <person name="Vieira A."/>
            <person name="Brugerolle De Fraissinette N."/>
            <person name="Rezende De Castro R."/>
            <person name="Schneider M.P."/>
            <person name="Vasconcelos V."/>
            <person name="Leao P.N."/>
        </authorList>
    </citation>
    <scope>NUCLEOTIDE SEQUENCE [LARGE SCALE GENOMIC DNA]</scope>
    <source>
        <strain evidence="1 2">LEGE 07299</strain>
    </source>
</reference>
<name>A0ABR9U7K6_9NOSO</name>
<dbReference type="EMBL" id="JADEXF010000991">
    <property type="protein sequence ID" value="MBE9107790.1"/>
    <property type="molecule type" value="Genomic_DNA"/>
</dbReference>
<protein>
    <submittedName>
        <fullName evidence="1">Uncharacterized protein</fullName>
    </submittedName>
</protein>
<evidence type="ECO:0000313" key="1">
    <source>
        <dbReference type="EMBL" id="MBE9107790.1"/>
    </source>
</evidence>